<proteinExistence type="predicted"/>
<dbReference type="AlphaFoldDB" id="A0A1H4D610"/>
<gene>
    <name evidence="1" type="ORF">SAMN04487924_110186</name>
</gene>
<reference evidence="1 2" key="1">
    <citation type="submission" date="2016-10" db="EMBL/GenBank/DDBJ databases">
        <authorList>
            <person name="de Groot N.N."/>
        </authorList>
    </citation>
    <scope>NUCLEOTIDE SEQUENCE [LARGE SCALE GENOMIC DNA]</scope>
    <source>
        <strain evidence="1 2">NLAE-zl-G339</strain>
    </source>
</reference>
<dbReference type="RefSeq" id="WP_072067241.1">
    <property type="nucleotide sequence ID" value="NZ_FNRP01000010.1"/>
</dbReference>
<sequence>MYGYDNETTLIGSTCTLLHPYKGYSEGEVIDDYGLELLVRLTNGKELSVYKDELIIND</sequence>
<evidence type="ECO:0000313" key="1">
    <source>
        <dbReference type="EMBL" id="SEA67869.1"/>
    </source>
</evidence>
<organism evidence="1 2">
    <name type="scientific">Bacteroides xylanisolvens</name>
    <dbReference type="NCBI Taxonomy" id="371601"/>
    <lineage>
        <taxon>Bacteria</taxon>
        <taxon>Pseudomonadati</taxon>
        <taxon>Bacteroidota</taxon>
        <taxon>Bacteroidia</taxon>
        <taxon>Bacteroidales</taxon>
        <taxon>Bacteroidaceae</taxon>
        <taxon>Bacteroides</taxon>
    </lineage>
</organism>
<evidence type="ECO:0000313" key="2">
    <source>
        <dbReference type="Proteomes" id="UP000183040"/>
    </source>
</evidence>
<protein>
    <submittedName>
        <fullName evidence="1">Uncharacterized protein</fullName>
    </submittedName>
</protein>
<accession>A0A1H4D610</accession>
<dbReference type="Proteomes" id="UP000183040">
    <property type="component" value="Unassembled WGS sequence"/>
</dbReference>
<dbReference type="EMBL" id="FNRP01000010">
    <property type="protein sequence ID" value="SEA67869.1"/>
    <property type="molecule type" value="Genomic_DNA"/>
</dbReference>
<name>A0A1H4D610_9BACE</name>